<dbReference type="EMBL" id="DXFX01000037">
    <property type="protein sequence ID" value="HIX07382.1"/>
    <property type="molecule type" value="Genomic_DNA"/>
</dbReference>
<dbReference type="InterPro" id="IPR002942">
    <property type="entry name" value="S4_RNA-bd"/>
</dbReference>
<dbReference type="GO" id="GO:0000455">
    <property type="term" value="P:enzyme-directed rRNA pseudouridine synthesis"/>
    <property type="evidence" value="ECO:0007669"/>
    <property type="project" value="TreeGrafter"/>
</dbReference>
<keyword evidence="5" id="KW-0694">RNA-binding</keyword>
<comment type="function">
    <text evidence="6">Responsible for synthesis of pseudouridine from uracil.</text>
</comment>
<name>A0A9D1V799_9FIRM</name>
<protein>
    <recommendedName>
        <fullName evidence="6">Pseudouridine synthase</fullName>
        <ecNumber evidence="6">5.4.99.-</ecNumber>
    </recommendedName>
</protein>
<dbReference type="PROSITE" id="PS01129">
    <property type="entry name" value="PSI_RLU"/>
    <property type="match status" value="1"/>
</dbReference>
<dbReference type="CDD" id="cd00165">
    <property type="entry name" value="S4"/>
    <property type="match status" value="1"/>
</dbReference>
<dbReference type="GO" id="GO:0120159">
    <property type="term" value="F:rRNA pseudouridine synthase activity"/>
    <property type="evidence" value="ECO:0007669"/>
    <property type="project" value="UniProtKB-ARBA"/>
</dbReference>
<dbReference type="InterPro" id="IPR036986">
    <property type="entry name" value="S4_RNA-bd_sf"/>
</dbReference>
<dbReference type="PANTHER" id="PTHR21600:SF44">
    <property type="entry name" value="RIBOSOMAL LARGE SUBUNIT PSEUDOURIDINE SYNTHASE D"/>
    <property type="match status" value="1"/>
</dbReference>
<dbReference type="AlphaFoldDB" id="A0A9D1V799"/>
<dbReference type="Gene3D" id="3.30.2350.10">
    <property type="entry name" value="Pseudouridine synthase"/>
    <property type="match status" value="1"/>
</dbReference>
<comment type="catalytic activity">
    <reaction evidence="1 6">
        <text>a uridine in RNA = a pseudouridine in RNA</text>
        <dbReference type="Rhea" id="RHEA:48348"/>
        <dbReference type="Rhea" id="RHEA-COMP:12068"/>
        <dbReference type="Rhea" id="RHEA-COMP:12069"/>
        <dbReference type="ChEBI" id="CHEBI:65314"/>
        <dbReference type="ChEBI" id="CHEBI:65315"/>
    </reaction>
</comment>
<organism evidence="8 9">
    <name type="scientific">Candidatus Borkfalkia faecipullorum</name>
    <dbReference type="NCBI Taxonomy" id="2838510"/>
    <lineage>
        <taxon>Bacteria</taxon>
        <taxon>Bacillati</taxon>
        <taxon>Bacillota</taxon>
        <taxon>Clostridia</taxon>
        <taxon>Christensenellales</taxon>
        <taxon>Christensenellaceae</taxon>
        <taxon>Candidatus Borkfalkia</taxon>
    </lineage>
</organism>
<gene>
    <name evidence="8" type="ORF">H9741_02810</name>
</gene>
<keyword evidence="3 6" id="KW-0413">Isomerase</keyword>
<proteinExistence type="inferred from homology"/>
<dbReference type="Gene3D" id="3.10.290.10">
    <property type="entry name" value="RNA-binding S4 domain"/>
    <property type="match status" value="1"/>
</dbReference>
<dbReference type="InterPro" id="IPR006225">
    <property type="entry name" value="PsdUridine_synth_RluC/D"/>
</dbReference>
<evidence type="ECO:0000256" key="2">
    <source>
        <dbReference type="ARBA" id="ARBA00010876"/>
    </source>
</evidence>
<sequence length="307" mass="33908">MDKKTFTAEEPCERLDVFLSSALGLTRSAAKKLIDEGNVLLRGAPAKASHAVAKGDEICATIPDPQTLDLTPQDIPIEIVYEDDDIAVINKPQGLTVHAGSGNLTGTLVNALLFRLKSLSSINGVVRPGIVHRIDKDTSGLLVVAKNDAAHLSLSAQIADKTCAREYLALCEGIFKEDSGRVETYIGRHPTDRIRMAVVSKEKGRYAATNYQVEARYKRGFTLVRFRLETGRTHQIRVHCRYLGYPIVGDPVYGSKKQKFQLNGQLLHACRLTLTHPRTGKRMTFEAPLPDYFQNVLGILERDGGRI</sequence>
<feature type="active site" evidence="4">
    <location>
        <position position="135"/>
    </location>
</feature>
<feature type="domain" description="RNA-binding S4" evidence="7">
    <location>
        <begin position="13"/>
        <end position="76"/>
    </location>
</feature>
<comment type="similarity">
    <text evidence="2 6">Belongs to the pseudouridine synthase RluA family.</text>
</comment>
<dbReference type="GO" id="GO:0003723">
    <property type="term" value="F:RNA binding"/>
    <property type="evidence" value="ECO:0007669"/>
    <property type="project" value="UniProtKB-KW"/>
</dbReference>
<dbReference type="Pfam" id="PF00849">
    <property type="entry name" value="PseudoU_synth_2"/>
    <property type="match status" value="1"/>
</dbReference>
<evidence type="ECO:0000256" key="3">
    <source>
        <dbReference type="ARBA" id="ARBA00023235"/>
    </source>
</evidence>
<dbReference type="InterPro" id="IPR006224">
    <property type="entry name" value="PsdUridine_synth_RluA-like_CS"/>
</dbReference>
<dbReference type="SUPFAM" id="SSF55120">
    <property type="entry name" value="Pseudouridine synthase"/>
    <property type="match status" value="1"/>
</dbReference>
<comment type="caution">
    <text evidence="8">The sequence shown here is derived from an EMBL/GenBank/DDBJ whole genome shotgun (WGS) entry which is preliminary data.</text>
</comment>
<dbReference type="NCBIfam" id="TIGR00005">
    <property type="entry name" value="rluA_subfam"/>
    <property type="match status" value="1"/>
</dbReference>
<evidence type="ECO:0000256" key="6">
    <source>
        <dbReference type="RuleBase" id="RU362028"/>
    </source>
</evidence>
<dbReference type="EC" id="5.4.99.-" evidence="6"/>
<evidence type="ECO:0000313" key="9">
    <source>
        <dbReference type="Proteomes" id="UP000824204"/>
    </source>
</evidence>
<dbReference type="SMART" id="SM00363">
    <property type="entry name" value="S4"/>
    <property type="match status" value="1"/>
</dbReference>
<dbReference type="Proteomes" id="UP000824204">
    <property type="component" value="Unassembled WGS sequence"/>
</dbReference>
<dbReference type="SUPFAM" id="SSF55174">
    <property type="entry name" value="Alpha-L RNA-binding motif"/>
    <property type="match status" value="1"/>
</dbReference>
<dbReference type="PROSITE" id="PS50889">
    <property type="entry name" value="S4"/>
    <property type="match status" value="1"/>
</dbReference>
<dbReference type="InterPro" id="IPR050188">
    <property type="entry name" value="RluA_PseudoU_synthase"/>
</dbReference>
<accession>A0A9D1V799</accession>
<reference evidence="8" key="1">
    <citation type="journal article" date="2021" name="PeerJ">
        <title>Extensive microbial diversity within the chicken gut microbiome revealed by metagenomics and culture.</title>
        <authorList>
            <person name="Gilroy R."/>
            <person name="Ravi A."/>
            <person name="Getino M."/>
            <person name="Pursley I."/>
            <person name="Horton D.L."/>
            <person name="Alikhan N.F."/>
            <person name="Baker D."/>
            <person name="Gharbi K."/>
            <person name="Hall N."/>
            <person name="Watson M."/>
            <person name="Adriaenssens E.M."/>
            <person name="Foster-Nyarko E."/>
            <person name="Jarju S."/>
            <person name="Secka A."/>
            <person name="Antonio M."/>
            <person name="Oren A."/>
            <person name="Chaudhuri R.R."/>
            <person name="La Ragione R."/>
            <person name="Hildebrand F."/>
            <person name="Pallen M.J."/>
        </authorList>
    </citation>
    <scope>NUCLEOTIDE SEQUENCE</scope>
    <source>
        <strain evidence="8">811</strain>
    </source>
</reference>
<dbReference type="InterPro" id="IPR006145">
    <property type="entry name" value="PsdUridine_synth_RsuA/RluA"/>
</dbReference>
<dbReference type="CDD" id="cd02869">
    <property type="entry name" value="PseudoU_synth_RluA_like"/>
    <property type="match status" value="1"/>
</dbReference>
<dbReference type="InterPro" id="IPR020103">
    <property type="entry name" value="PsdUridine_synth_cat_dom_sf"/>
</dbReference>
<evidence type="ECO:0000256" key="1">
    <source>
        <dbReference type="ARBA" id="ARBA00000073"/>
    </source>
</evidence>
<reference evidence="8" key="2">
    <citation type="submission" date="2021-04" db="EMBL/GenBank/DDBJ databases">
        <authorList>
            <person name="Gilroy R."/>
        </authorList>
    </citation>
    <scope>NUCLEOTIDE SEQUENCE</scope>
    <source>
        <strain evidence="8">811</strain>
    </source>
</reference>
<evidence type="ECO:0000256" key="4">
    <source>
        <dbReference type="PIRSR" id="PIRSR606225-1"/>
    </source>
</evidence>
<evidence type="ECO:0000313" key="8">
    <source>
        <dbReference type="EMBL" id="HIX07382.1"/>
    </source>
</evidence>
<evidence type="ECO:0000259" key="7">
    <source>
        <dbReference type="SMART" id="SM00363"/>
    </source>
</evidence>
<dbReference type="PANTHER" id="PTHR21600">
    <property type="entry name" value="MITOCHONDRIAL RNA PSEUDOURIDINE SYNTHASE"/>
    <property type="match status" value="1"/>
</dbReference>
<evidence type="ECO:0000256" key="5">
    <source>
        <dbReference type="PROSITE-ProRule" id="PRU00182"/>
    </source>
</evidence>
<dbReference type="Pfam" id="PF01479">
    <property type="entry name" value="S4"/>
    <property type="match status" value="1"/>
</dbReference>